<evidence type="ECO:0000256" key="11">
    <source>
        <dbReference type="SAM" id="Phobius"/>
    </source>
</evidence>
<evidence type="ECO:0000256" key="6">
    <source>
        <dbReference type="ARBA" id="ARBA00022927"/>
    </source>
</evidence>
<accession>A0A383E409</accession>
<dbReference type="NCBIfam" id="TIGR00810">
    <property type="entry name" value="secG"/>
    <property type="match status" value="1"/>
</dbReference>
<keyword evidence="6" id="KW-0653">Protein transport</keyword>
<protein>
    <recommendedName>
        <fullName evidence="13">Protein-export membrane protein SecG</fullName>
    </recommendedName>
</protein>
<feature type="compositionally biased region" description="Pro residues" evidence="10">
    <location>
        <begin position="92"/>
        <end position="117"/>
    </location>
</feature>
<evidence type="ECO:0000256" key="7">
    <source>
        <dbReference type="ARBA" id="ARBA00022989"/>
    </source>
</evidence>
<evidence type="ECO:0000256" key="3">
    <source>
        <dbReference type="ARBA" id="ARBA00022448"/>
    </source>
</evidence>
<dbReference type="GO" id="GO:0005886">
    <property type="term" value="C:plasma membrane"/>
    <property type="evidence" value="ECO:0007669"/>
    <property type="project" value="UniProtKB-SubCell"/>
</dbReference>
<evidence type="ECO:0000256" key="5">
    <source>
        <dbReference type="ARBA" id="ARBA00022692"/>
    </source>
</evidence>
<feature type="non-terminal residue" evidence="12">
    <location>
        <position position="117"/>
    </location>
</feature>
<dbReference type="GO" id="GO:0043952">
    <property type="term" value="P:protein transport by the Sec complex"/>
    <property type="evidence" value="ECO:0007669"/>
    <property type="project" value="TreeGrafter"/>
</dbReference>
<keyword evidence="4" id="KW-1003">Cell membrane</keyword>
<feature type="transmembrane region" description="Helical" evidence="11">
    <location>
        <begin position="53"/>
        <end position="72"/>
    </location>
</feature>
<keyword evidence="5 11" id="KW-0812">Transmembrane</keyword>
<evidence type="ECO:0000256" key="9">
    <source>
        <dbReference type="ARBA" id="ARBA00023136"/>
    </source>
</evidence>
<evidence type="ECO:0000256" key="4">
    <source>
        <dbReference type="ARBA" id="ARBA00022475"/>
    </source>
</evidence>
<keyword evidence="8" id="KW-0811">Translocation</keyword>
<evidence type="ECO:0000256" key="10">
    <source>
        <dbReference type="SAM" id="MobiDB-lite"/>
    </source>
</evidence>
<comment type="subcellular location">
    <subcellularLocation>
        <location evidence="1">Cell membrane</location>
        <topology evidence="1">Multi-pass membrane protein</topology>
    </subcellularLocation>
</comment>
<dbReference type="GO" id="GO:0065002">
    <property type="term" value="P:intracellular protein transmembrane transport"/>
    <property type="evidence" value="ECO:0007669"/>
    <property type="project" value="TreeGrafter"/>
</dbReference>
<sequence>MIVFLTTILILLCLFIVLLVLLQRSSGGMGSALGGGAADQMLGAGSGAQLTKYTVWSILGFFVLSFALYVFYQSEAGDEDALRRTGGNPALSGPPIPDVPPAPEPVDPDPLPEAPPP</sequence>
<reference evidence="12" key="1">
    <citation type="submission" date="2018-05" db="EMBL/GenBank/DDBJ databases">
        <authorList>
            <person name="Lanie J.A."/>
            <person name="Ng W.-L."/>
            <person name="Kazmierczak K.M."/>
            <person name="Andrzejewski T.M."/>
            <person name="Davidsen T.M."/>
            <person name="Wayne K.J."/>
            <person name="Tettelin H."/>
            <person name="Glass J.I."/>
            <person name="Rusch D."/>
            <person name="Podicherti R."/>
            <person name="Tsui H.-C.T."/>
            <person name="Winkler M.E."/>
        </authorList>
    </citation>
    <scope>NUCLEOTIDE SEQUENCE</scope>
</reference>
<dbReference type="EMBL" id="UINC01222677">
    <property type="protein sequence ID" value="SVE51562.1"/>
    <property type="molecule type" value="Genomic_DNA"/>
</dbReference>
<gene>
    <name evidence="12" type="ORF">METZ01_LOCUS504416</name>
</gene>
<keyword evidence="3" id="KW-0813">Transport</keyword>
<keyword evidence="7 11" id="KW-1133">Transmembrane helix</keyword>
<organism evidence="12">
    <name type="scientific">marine metagenome</name>
    <dbReference type="NCBI Taxonomy" id="408172"/>
    <lineage>
        <taxon>unclassified sequences</taxon>
        <taxon>metagenomes</taxon>
        <taxon>ecological metagenomes</taxon>
    </lineage>
</organism>
<evidence type="ECO:0000256" key="2">
    <source>
        <dbReference type="ARBA" id="ARBA00008445"/>
    </source>
</evidence>
<dbReference type="PANTHER" id="PTHR34182">
    <property type="entry name" value="PROTEIN-EXPORT MEMBRANE PROTEIN SECG"/>
    <property type="match status" value="1"/>
</dbReference>
<evidence type="ECO:0008006" key="13">
    <source>
        <dbReference type="Google" id="ProtNLM"/>
    </source>
</evidence>
<dbReference type="InterPro" id="IPR004692">
    <property type="entry name" value="SecG"/>
</dbReference>
<dbReference type="Pfam" id="PF03840">
    <property type="entry name" value="SecG"/>
    <property type="match status" value="1"/>
</dbReference>
<evidence type="ECO:0000256" key="8">
    <source>
        <dbReference type="ARBA" id="ARBA00023010"/>
    </source>
</evidence>
<dbReference type="AlphaFoldDB" id="A0A383E409"/>
<feature type="region of interest" description="Disordered" evidence="10">
    <location>
        <begin position="82"/>
        <end position="117"/>
    </location>
</feature>
<dbReference type="GO" id="GO:0015450">
    <property type="term" value="F:protein-transporting ATPase activity"/>
    <property type="evidence" value="ECO:0007669"/>
    <property type="project" value="InterPro"/>
</dbReference>
<dbReference type="GO" id="GO:0009306">
    <property type="term" value="P:protein secretion"/>
    <property type="evidence" value="ECO:0007669"/>
    <property type="project" value="InterPro"/>
</dbReference>
<name>A0A383E409_9ZZZZ</name>
<evidence type="ECO:0000256" key="1">
    <source>
        <dbReference type="ARBA" id="ARBA00004651"/>
    </source>
</evidence>
<comment type="similarity">
    <text evidence="2">Belongs to the SecG family.</text>
</comment>
<proteinExistence type="inferred from homology"/>
<keyword evidence="9 11" id="KW-0472">Membrane</keyword>
<evidence type="ECO:0000313" key="12">
    <source>
        <dbReference type="EMBL" id="SVE51562.1"/>
    </source>
</evidence>
<dbReference type="PANTHER" id="PTHR34182:SF1">
    <property type="entry name" value="PROTEIN-EXPORT MEMBRANE PROTEIN SECG"/>
    <property type="match status" value="1"/>
</dbReference>